<protein>
    <submittedName>
        <fullName evidence="1">Uncharacterized protein</fullName>
    </submittedName>
</protein>
<sequence>MDEITRQEYLNSMGIQSYFPRYVLPAAKLSDQCEWPEALTQEVNVNAEFKKPLPNEPQPADVTTLITTLITTPKVVEAIQQAEVKAEKKTGTEIEEVRFQLAIIQVNDDVLVLVLLPYMHASNSLNTVQRQLFINIFNALYQGSVNLNLEVKPFRWPFSEALHIEKDANAAKVSLGAYLEQLKGKLSFNSIIVMGEKIAPLIDAGENESGSNYGLTVCRSLDEMLKMPQLKREAWSQLKNNIPTS</sequence>
<dbReference type="Proteomes" id="UP000228987">
    <property type="component" value="Unassembled WGS sequence"/>
</dbReference>
<evidence type="ECO:0000313" key="2">
    <source>
        <dbReference type="Proteomes" id="UP000228987"/>
    </source>
</evidence>
<name>A0A2A5C6Q2_9GAMM</name>
<proteinExistence type="predicted"/>
<comment type="caution">
    <text evidence="1">The sequence shown here is derived from an EMBL/GenBank/DDBJ whole genome shotgun (WGS) entry which is preliminary data.</text>
</comment>
<dbReference type="EMBL" id="NVWI01000014">
    <property type="protein sequence ID" value="PCJ39492.1"/>
    <property type="molecule type" value="Genomic_DNA"/>
</dbReference>
<dbReference type="AlphaFoldDB" id="A0A2A5C6Q2"/>
<gene>
    <name evidence="1" type="ORF">COA71_13620</name>
</gene>
<evidence type="ECO:0000313" key="1">
    <source>
        <dbReference type="EMBL" id="PCJ39492.1"/>
    </source>
</evidence>
<organism evidence="1 2">
    <name type="scientific">SAR86 cluster bacterium</name>
    <dbReference type="NCBI Taxonomy" id="2030880"/>
    <lineage>
        <taxon>Bacteria</taxon>
        <taxon>Pseudomonadati</taxon>
        <taxon>Pseudomonadota</taxon>
        <taxon>Gammaproteobacteria</taxon>
        <taxon>SAR86 cluster</taxon>
    </lineage>
</organism>
<reference evidence="2" key="1">
    <citation type="submission" date="2017-08" db="EMBL/GenBank/DDBJ databases">
        <title>A dynamic microbial community with high functional redundancy inhabits the cold, oxic subseafloor aquifer.</title>
        <authorList>
            <person name="Tully B.J."/>
            <person name="Wheat C.G."/>
            <person name="Glazer B.T."/>
            <person name="Huber J.A."/>
        </authorList>
    </citation>
    <scope>NUCLEOTIDE SEQUENCE [LARGE SCALE GENOMIC DNA]</scope>
</reference>
<accession>A0A2A5C6Q2</accession>